<evidence type="ECO:0000313" key="4">
    <source>
        <dbReference type="Proteomes" id="UP000324800"/>
    </source>
</evidence>
<gene>
    <name evidence="3" type="ORF">EZS28_029440</name>
</gene>
<dbReference type="Pfam" id="PF03184">
    <property type="entry name" value="DDE_1"/>
    <property type="match status" value="1"/>
</dbReference>
<evidence type="ECO:0000256" key="1">
    <source>
        <dbReference type="SAM" id="MobiDB-lite"/>
    </source>
</evidence>
<sequence>MGHHYEARIEELQKKTVRVREFERIMAETQEALIPMYIGKEVIQVKHKQPKALQVNFDEMPLRLSQSQYTTLICTDKYLSPAIVAPPRMRNYTIVLAICLDGSHLCSFIQLPLKHFPEEFKDLRAFDVRIITLGSGWITKEILEEDVMPVQIDQLNERRKIICQENSEWHYLLTFDSHDSLINLNFMNRLKAEKIDAFSLTPHSSGNIQPCDLGSNAELKKELMIKLGGNLELQHKNQENNQPCEFKRIRRIEVEIIKKRKTENKKKHKNIQRKEMKRKQDSNRKQSQKLITK</sequence>
<organism evidence="3 4">
    <name type="scientific">Streblomastix strix</name>
    <dbReference type="NCBI Taxonomy" id="222440"/>
    <lineage>
        <taxon>Eukaryota</taxon>
        <taxon>Metamonada</taxon>
        <taxon>Preaxostyla</taxon>
        <taxon>Oxymonadida</taxon>
        <taxon>Streblomastigidae</taxon>
        <taxon>Streblomastix</taxon>
    </lineage>
</organism>
<dbReference type="AlphaFoldDB" id="A0A5J4UXN2"/>
<feature type="compositionally biased region" description="Basic residues" evidence="1">
    <location>
        <begin position="260"/>
        <end position="271"/>
    </location>
</feature>
<evidence type="ECO:0000259" key="2">
    <source>
        <dbReference type="Pfam" id="PF03184"/>
    </source>
</evidence>
<evidence type="ECO:0000313" key="3">
    <source>
        <dbReference type="EMBL" id="KAA6375033.1"/>
    </source>
</evidence>
<comment type="caution">
    <text evidence="3">The sequence shown here is derived from an EMBL/GenBank/DDBJ whole genome shotgun (WGS) entry which is preliminary data.</text>
</comment>
<dbReference type="EMBL" id="SNRW01011523">
    <property type="protein sequence ID" value="KAA6375033.1"/>
    <property type="molecule type" value="Genomic_DNA"/>
</dbReference>
<proteinExistence type="predicted"/>
<feature type="compositionally biased region" description="Basic and acidic residues" evidence="1">
    <location>
        <begin position="272"/>
        <end position="284"/>
    </location>
</feature>
<reference evidence="3 4" key="1">
    <citation type="submission" date="2019-03" db="EMBL/GenBank/DDBJ databases">
        <title>Single cell metagenomics reveals metabolic interactions within the superorganism composed of flagellate Streblomastix strix and complex community of Bacteroidetes bacteria on its surface.</title>
        <authorList>
            <person name="Treitli S.C."/>
            <person name="Kolisko M."/>
            <person name="Husnik F."/>
            <person name="Keeling P."/>
            <person name="Hampl V."/>
        </authorList>
    </citation>
    <scope>NUCLEOTIDE SEQUENCE [LARGE SCALE GENOMIC DNA]</scope>
    <source>
        <strain evidence="3">ST1C</strain>
    </source>
</reference>
<protein>
    <recommendedName>
        <fullName evidence="2">DDE-1 domain-containing protein</fullName>
    </recommendedName>
</protein>
<feature type="region of interest" description="Disordered" evidence="1">
    <location>
        <begin position="260"/>
        <end position="293"/>
    </location>
</feature>
<accession>A0A5J4UXN2</accession>
<dbReference type="OrthoDB" id="4327074at2759"/>
<dbReference type="Proteomes" id="UP000324800">
    <property type="component" value="Unassembled WGS sequence"/>
</dbReference>
<feature type="domain" description="DDE-1" evidence="2">
    <location>
        <begin position="123"/>
        <end position="240"/>
    </location>
</feature>
<dbReference type="InterPro" id="IPR004875">
    <property type="entry name" value="DDE_SF_endonuclease_dom"/>
</dbReference>
<dbReference type="GO" id="GO:0003676">
    <property type="term" value="F:nucleic acid binding"/>
    <property type="evidence" value="ECO:0007669"/>
    <property type="project" value="InterPro"/>
</dbReference>
<name>A0A5J4UXN2_9EUKA</name>